<comment type="similarity">
    <text evidence="1">Belongs to the glycosyltransferase 2 family.</text>
</comment>
<dbReference type="AlphaFoldDB" id="A0A6N6MYR8"/>
<evidence type="ECO:0000256" key="4">
    <source>
        <dbReference type="SAM" id="MobiDB-lite"/>
    </source>
</evidence>
<protein>
    <submittedName>
        <fullName evidence="5">Glycosyltransferase</fullName>
    </submittedName>
</protein>
<organism evidence="5 6">
    <name type="scientific">Methylobacterium planeticum</name>
    <dbReference type="NCBI Taxonomy" id="2615211"/>
    <lineage>
        <taxon>Bacteria</taxon>
        <taxon>Pseudomonadati</taxon>
        <taxon>Pseudomonadota</taxon>
        <taxon>Alphaproteobacteria</taxon>
        <taxon>Hyphomicrobiales</taxon>
        <taxon>Methylobacteriaceae</taxon>
        <taxon>Methylobacterium</taxon>
    </lineage>
</organism>
<proteinExistence type="inferred from homology"/>
<dbReference type="InterPro" id="IPR029063">
    <property type="entry name" value="SAM-dependent_MTases_sf"/>
</dbReference>
<evidence type="ECO:0000313" key="5">
    <source>
        <dbReference type="EMBL" id="KAB1075343.1"/>
    </source>
</evidence>
<dbReference type="InterPro" id="IPR029044">
    <property type="entry name" value="Nucleotide-diphossugar_trans"/>
</dbReference>
<dbReference type="GO" id="GO:0016757">
    <property type="term" value="F:glycosyltransferase activity"/>
    <property type="evidence" value="ECO:0007669"/>
    <property type="project" value="UniProtKB-KW"/>
</dbReference>
<dbReference type="EMBL" id="VZZJ01000003">
    <property type="protein sequence ID" value="KAB1075343.1"/>
    <property type="molecule type" value="Genomic_DNA"/>
</dbReference>
<dbReference type="Gene3D" id="3.90.550.10">
    <property type="entry name" value="Spore Coat Polysaccharide Biosynthesis Protein SpsA, Chain A"/>
    <property type="match status" value="1"/>
</dbReference>
<evidence type="ECO:0000256" key="3">
    <source>
        <dbReference type="ARBA" id="ARBA00022679"/>
    </source>
</evidence>
<name>A0A6N6MYR8_9HYPH</name>
<dbReference type="PANTHER" id="PTHR43179">
    <property type="entry name" value="RHAMNOSYLTRANSFERASE WBBL"/>
    <property type="match status" value="1"/>
</dbReference>
<dbReference type="SUPFAM" id="SSF53448">
    <property type="entry name" value="Nucleotide-diphospho-sugar transferases"/>
    <property type="match status" value="1"/>
</dbReference>
<gene>
    <name evidence="5" type="ORF">F6X51_05540</name>
</gene>
<dbReference type="Pfam" id="PF13578">
    <property type="entry name" value="Methyltransf_24"/>
    <property type="match status" value="1"/>
</dbReference>
<dbReference type="CDD" id="cd04186">
    <property type="entry name" value="GT_2_like_c"/>
    <property type="match status" value="1"/>
</dbReference>
<dbReference type="SUPFAM" id="SSF53335">
    <property type="entry name" value="S-adenosyl-L-methionine-dependent methyltransferases"/>
    <property type="match status" value="1"/>
</dbReference>
<evidence type="ECO:0000313" key="6">
    <source>
        <dbReference type="Proteomes" id="UP000441523"/>
    </source>
</evidence>
<keyword evidence="2" id="KW-0328">Glycosyltransferase</keyword>
<reference evidence="5 6" key="1">
    <citation type="submission" date="2019-09" db="EMBL/GenBank/DDBJ databases">
        <title>YIM 132548 draft genome.</title>
        <authorList>
            <person name="Jiang L."/>
        </authorList>
    </citation>
    <scope>NUCLEOTIDE SEQUENCE [LARGE SCALE GENOMIC DNA]</scope>
    <source>
        <strain evidence="5 6">YIM 132548</strain>
    </source>
</reference>
<dbReference type="RefSeq" id="WP_150962210.1">
    <property type="nucleotide sequence ID" value="NZ_VZZJ01000003.1"/>
</dbReference>
<evidence type="ECO:0000256" key="2">
    <source>
        <dbReference type="ARBA" id="ARBA00022676"/>
    </source>
</evidence>
<dbReference type="PANTHER" id="PTHR43179:SF12">
    <property type="entry name" value="GALACTOFURANOSYLTRANSFERASE GLFT2"/>
    <property type="match status" value="1"/>
</dbReference>
<accession>A0A6N6MYR8</accession>
<dbReference type="Gene3D" id="3.40.50.150">
    <property type="entry name" value="Vaccinia Virus protein VP39"/>
    <property type="match status" value="1"/>
</dbReference>
<feature type="region of interest" description="Disordered" evidence="4">
    <location>
        <begin position="247"/>
        <end position="307"/>
    </location>
</feature>
<dbReference type="Proteomes" id="UP000441523">
    <property type="component" value="Unassembled WGS sequence"/>
</dbReference>
<evidence type="ECO:0000256" key="1">
    <source>
        <dbReference type="ARBA" id="ARBA00006739"/>
    </source>
</evidence>
<keyword evidence="3 5" id="KW-0808">Transferase</keyword>
<comment type="caution">
    <text evidence="5">The sequence shown here is derived from an EMBL/GenBank/DDBJ whole genome shotgun (WGS) entry which is preliminary data.</text>
</comment>
<keyword evidence="6" id="KW-1185">Reference proteome</keyword>
<sequence>MQSFAEDHLQSSDDPQMAGTFGLFLTPASFWTPEWMVASAWTEHSPFAFWLTETLRPRSFVELGTYRGYSYLAICQAIRRLRLDTTCHAVDTWKGDEHGGEFGEHIFEALSAYHDEHYADFSRLIRSTFDDAVDQFEDGSIDLLHIDGRHFYEDVKHDFETWRAKLSDRAVVLFHDTTVLERDFGVWKFWDELNGTYPSLNFPHCHGLGVLAVGERCPAAITQLLNAPSDVQDSVRETYARLGAALVDRPSAGDAQEPSTDTTEPAHIVQEPEALIVVDRDPPPASDAPGAQGSDQTGGPGSGVDPVETRVAPRMATQSPRASAGRPAVRSWSRQILGEARATMRRILARSNRRTADERERARIASSGLFDPDWYCERHPDAGAAGGDALAHYLKVGVAQHADPNPLFDADWYCERHPEACTGRSPLLHYLDAVAAGSRLQPHPDFDPAWYLARHPDVRAAGMDPLIHYLTAGRREGRFIDQASWKRIAGSGLFEPEWYLDQYPDLRDSGIDPLLHYLTVGVLAQAAPNRLFDVAWYGRQNPEVPAGQSPLLNYLDAVAAGLRPQPHPDFDPEWYLDRHPDGRAAGGDPLVHYLQAGKQDGRFVDLAVWKRIAASGLFETEWYLDGRPEVRDSGIDPLLHYLTVGVVKNSDPNHLFNAPWYRQQNPEVPTGQSPLLHYLDAVAAGLRPQPHPDFDPEWYLDRHPDVRAAGMDPLIHYLRIGRHQGRKRSRTWLEERDRIRRQVLGSSEIIRPAHVTVGIVTYNNDPAELATTIASARLALREAGLSQNGRVLLIDNGQPTEPDLLRDPSVHLVESRGNIGFGAGHNRLMAEAFSNHTPAGPSEEYYVAANPDGAFHPECVQALVQMAQAARETALIEAVQSPEEHPKIYDTTSFDTPWASGACLLIPRAIYEAIGGFDERFFMYCEDVDLSWRARAAGFEVKTCPRAIYYHPVIDRPYDRSVHAHFLTSGIILARKWGGDAFEQMLRAEFGNARIPIPVIPQIPAFASRRDVADFEHTFSFAATRW</sequence>